<dbReference type="AlphaFoldDB" id="A0A4V5PA33"/>
<feature type="domain" description="UDENN" evidence="6">
    <location>
        <begin position="95"/>
        <end position="568"/>
    </location>
</feature>
<dbReference type="InterPro" id="IPR037516">
    <property type="entry name" value="Tripartite_DENN"/>
</dbReference>
<dbReference type="InterPro" id="IPR018307">
    <property type="entry name" value="ABL9/DENND6_dom"/>
</dbReference>
<reference evidence="8" key="1">
    <citation type="journal article" date="2019" name="IScience">
        <title>Narwhal Genome Reveals Long-Term Low Genetic Diversity despite Current Large Abundance Size.</title>
        <authorList>
            <person name="Westbury M.V."/>
            <person name="Petersen B."/>
            <person name="Garde E."/>
            <person name="Heide-Jorgensen M.P."/>
            <person name="Lorenzen E.D."/>
        </authorList>
    </citation>
    <scope>NUCLEOTIDE SEQUENCE [LARGE SCALE GENOMIC DNA]</scope>
</reference>
<accession>A0A4V5PA33</accession>
<keyword evidence="3" id="KW-0344">Guanine-nucleotide releasing factor</keyword>
<evidence type="ECO:0000256" key="1">
    <source>
        <dbReference type="ARBA" id="ARBA00004603"/>
    </source>
</evidence>
<evidence type="ECO:0000256" key="2">
    <source>
        <dbReference type="ARBA" id="ARBA00008641"/>
    </source>
</evidence>
<keyword evidence="4" id="KW-0967">Endosome</keyword>
<comment type="subcellular location">
    <subcellularLocation>
        <location evidence="1">Late endosome</location>
    </subcellularLocation>
</comment>
<dbReference type="GO" id="GO:0031267">
    <property type="term" value="F:small GTPase binding"/>
    <property type="evidence" value="ECO:0007669"/>
    <property type="project" value="TreeGrafter"/>
</dbReference>
<sequence>MKIWSREMREISEGEEPTVKVNGGAHPWQSAAEAGASSAGAGPGGREAGREPAGRGPAGGRVPKIGGAYEQRAGSGALRLRLRRRRRKMAATEASDPLLMLGVGLIGKEEGVLPRRPAPSSDFAWARDCPCSRGPRHRPRDHLSTVEKDTNGEVLWVWCYPSTTATLRNLLLRKCCLTEENKLLHPFVFGQYRRTWFYITTVEVPDSSVLKKVTHFSIVLTAKDFNPEKYAAFTRILCRMYLKHGSPVKMMESYIAVLTKGICQSEENGSFHSKDFDARKAYLAGSIKDIVSQFGMETVILHTALMLKKRIVVYHPKIEAEHFRSILPCHHGDLLKLYLELFVANLTQQSVFKTLHYFTLKPGGGVGMFRACSPSASGSQFPPPEEEGRGWAESQVWAGNHLCSHLDPRTLPALVWHRQDWTILHSYVHLDADELEALQMCPGYVAGFVDSEVSNRSDLYDVFVNLADGEITIAPLAKEAMTMGKLHKEIGQLIVQSAEDPEKSDSQVIQDISLKTKEIFTNLAPFSEVSDDGEKRVLNYEALKQRRFPPATENFLYHLAAAEQMLKI</sequence>
<dbReference type="PANTHER" id="PTHR28544:SF1">
    <property type="entry name" value="DENN DOMAIN-CONTAINING PROTEIN 10-RELATED"/>
    <property type="match status" value="1"/>
</dbReference>
<dbReference type="GO" id="GO:0015031">
    <property type="term" value="P:protein transport"/>
    <property type="evidence" value="ECO:0007669"/>
    <property type="project" value="TreeGrafter"/>
</dbReference>
<evidence type="ECO:0000256" key="5">
    <source>
        <dbReference type="SAM" id="MobiDB-lite"/>
    </source>
</evidence>
<dbReference type="PANTHER" id="PTHR28544">
    <property type="entry name" value="PROTEIN FAM45A-RELATED"/>
    <property type="match status" value="1"/>
</dbReference>
<evidence type="ECO:0000313" key="7">
    <source>
        <dbReference type="EMBL" id="TKC48540.1"/>
    </source>
</evidence>
<dbReference type="Proteomes" id="UP000308365">
    <property type="component" value="Unassembled WGS sequence"/>
</dbReference>
<proteinExistence type="inferred from homology"/>
<dbReference type="InterPro" id="IPR042431">
    <property type="entry name" value="FAM45"/>
</dbReference>
<evidence type="ECO:0000256" key="4">
    <source>
        <dbReference type="ARBA" id="ARBA00022753"/>
    </source>
</evidence>
<comment type="caution">
    <text evidence="7">The sequence shown here is derived from an EMBL/GenBank/DDBJ whole genome shotgun (WGS) entry which is preliminary data.</text>
</comment>
<evidence type="ECO:0000313" key="8">
    <source>
        <dbReference type="Proteomes" id="UP000308365"/>
    </source>
</evidence>
<dbReference type="GO" id="GO:2000641">
    <property type="term" value="P:regulation of early endosome to late endosome transport"/>
    <property type="evidence" value="ECO:0007669"/>
    <property type="project" value="TreeGrafter"/>
</dbReference>
<feature type="compositionally biased region" description="Low complexity" evidence="5">
    <location>
        <begin position="30"/>
        <end position="40"/>
    </location>
</feature>
<comment type="similarity">
    <text evidence="2">Belongs to the DENND10 family.</text>
</comment>
<dbReference type="GO" id="GO:0005770">
    <property type="term" value="C:late endosome"/>
    <property type="evidence" value="ECO:0007669"/>
    <property type="project" value="UniProtKB-SubCell"/>
</dbReference>
<organism evidence="7 8">
    <name type="scientific">Monodon monoceros</name>
    <name type="common">Narwhal</name>
    <name type="synonym">Ceratodon monodon</name>
    <dbReference type="NCBI Taxonomy" id="40151"/>
    <lineage>
        <taxon>Eukaryota</taxon>
        <taxon>Metazoa</taxon>
        <taxon>Chordata</taxon>
        <taxon>Craniata</taxon>
        <taxon>Vertebrata</taxon>
        <taxon>Euteleostomi</taxon>
        <taxon>Mammalia</taxon>
        <taxon>Eutheria</taxon>
        <taxon>Laurasiatheria</taxon>
        <taxon>Artiodactyla</taxon>
        <taxon>Whippomorpha</taxon>
        <taxon>Cetacea</taxon>
        <taxon>Odontoceti</taxon>
        <taxon>Monodontidae</taxon>
        <taxon>Monodon</taxon>
    </lineage>
</organism>
<feature type="compositionally biased region" description="Basic and acidic residues" evidence="5">
    <location>
        <begin position="1"/>
        <end position="12"/>
    </location>
</feature>
<dbReference type="Pfam" id="PF09794">
    <property type="entry name" value="Avl9"/>
    <property type="match status" value="1"/>
</dbReference>
<feature type="region of interest" description="Disordered" evidence="5">
    <location>
        <begin position="1"/>
        <end position="69"/>
    </location>
</feature>
<dbReference type="EMBL" id="RWIC01000156">
    <property type="protein sequence ID" value="TKC48540.1"/>
    <property type="molecule type" value="Genomic_DNA"/>
</dbReference>
<dbReference type="GO" id="GO:0005085">
    <property type="term" value="F:guanyl-nucleotide exchange factor activity"/>
    <property type="evidence" value="ECO:0007669"/>
    <property type="project" value="UniProtKB-KW"/>
</dbReference>
<dbReference type="PROSITE" id="PS50211">
    <property type="entry name" value="DENN"/>
    <property type="match status" value="1"/>
</dbReference>
<evidence type="ECO:0000256" key="3">
    <source>
        <dbReference type="ARBA" id="ARBA00022658"/>
    </source>
</evidence>
<evidence type="ECO:0000259" key="6">
    <source>
        <dbReference type="PROSITE" id="PS50211"/>
    </source>
</evidence>
<protein>
    <recommendedName>
        <fullName evidence="6">UDENN domain-containing protein</fullName>
    </recommendedName>
</protein>
<gene>
    <name evidence="7" type="ORF">EI555_016221</name>
</gene>
<name>A0A4V5PA33_MONMO</name>